<organism evidence="1 2">
    <name type="scientific">Actinomadura pelletieri DSM 43383</name>
    <dbReference type="NCBI Taxonomy" id="1120940"/>
    <lineage>
        <taxon>Bacteria</taxon>
        <taxon>Bacillati</taxon>
        <taxon>Actinomycetota</taxon>
        <taxon>Actinomycetes</taxon>
        <taxon>Streptosporangiales</taxon>
        <taxon>Thermomonosporaceae</taxon>
        <taxon>Actinomadura</taxon>
    </lineage>
</organism>
<dbReference type="EMBL" id="RBWU01000005">
    <property type="protein sequence ID" value="RKS72157.1"/>
    <property type="molecule type" value="Genomic_DNA"/>
</dbReference>
<accession>A0A495QJ34</accession>
<sequence>MVYLLEAVAMTGGQMCAWTEAHRSGPRGGPPSGDCPSPLDGRLLERAIYFALTAVQGVTPDMLGRGTPCGEWNLEMLLLHLRDSLAALYDGVCLGRVAMNPEPLVPEEDPVSAVRVRAVRLLRKSLCPGRVEIGDRSMDRELMAAAGAIEVAVHGWDIAQASGRRAPVPPALADELLMIVPLLAPEPQDRWPLFAEPVEPGVDAGAGDRLVAFLGRRPLG</sequence>
<dbReference type="AlphaFoldDB" id="A0A495QJ34"/>
<comment type="caution">
    <text evidence="1">The sequence shown here is derived from an EMBL/GenBank/DDBJ whole genome shotgun (WGS) entry which is preliminary data.</text>
</comment>
<keyword evidence="2" id="KW-1185">Reference proteome</keyword>
<protein>
    <submittedName>
        <fullName evidence="1">Uncharacterized protein (TIGR03086 family)</fullName>
    </submittedName>
</protein>
<evidence type="ECO:0000313" key="1">
    <source>
        <dbReference type="EMBL" id="RKS72157.1"/>
    </source>
</evidence>
<dbReference type="InterPro" id="IPR017520">
    <property type="entry name" value="CHP03086"/>
</dbReference>
<dbReference type="InterPro" id="IPR034660">
    <property type="entry name" value="DinB/YfiT-like"/>
</dbReference>
<dbReference type="InterPro" id="IPR017517">
    <property type="entry name" value="Maleyloyr_isom"/>
</dbReference>
<dbReference type="NCBIfam" id="TIGR03086">
    <property type="entry name" value="TIGR03086 family metal-binding protein"/>
    <property type="match status" value="1"/>
</dbReference>
<name>A0A495QJ34_9ACTN</name>
<proteinExistence type="predicted"/>
<gene>
    <name evidence="1" type="ORF">BZB76_4974</name>
</gene>
<evidence type="ECO:0000313" key="2">
    <source>
        <dbReference type="Proteomes" id="UP000274601"/>
    </source>
</evidence>
<reference evidence="1 2" key="1">
    <citation type="submission" date="2018-10" db="EMBL/GenBank/DDBJ databases">
        <title>Genomic Encyclopedia of Archaeal and Bacterial Type Strains, Phase II (KMG-II): from individual species to whole genera.</title>
        <authorList>
            <person name="Goeker M."/>
        </authorList>
    </citation>
    <scope>NUCLEOTIDE SEQUENCE [LARGE SCALE GENOMIC DNA]</scope>
    <source>
        <strain evidence="1 2">DSM 43383</strain>
    </source>
</reference>
<dbReference type="Proteomes" id="UP000274601">
    <property type="component" value="Unassembled WGS sequence"/>
</dbReference>
<dbReference type="NCBIfam" id="TIGR03083">
    <property type="entry name" value="maleylpyruvate isomerase family mycothiol-dependent enzyme"/>
    <property type="match status" value="1"/>
</dbReference>
<dbReference type="SUPFAM" id="SSF109854">
    <property type="entry name" value="DinB/YfiT-like putative metalloenzymes"/>
    <property type="match status" value="1"/>
</dbReference>
<dbReference type="OrthoDB" id="5185819at2"/>